<gene>
    <name evidence="2" type="ORF">ACFQ4G_21320</name>
</gene>
<dbReference type="Proteomes" id="UP001597176">
    <property type="component" value="Unassembled WGS sequence"/>
</dbReference>
<dbReference type="RefSeq" id="WP_238209063.1">
    <property type="nucleotide sequence ID" value="NZ_JBHTND010000053.1"/>
</dbReference>
<keyword evidence="3" id="KW-1185">Reference proteome</keyword>
<sequence length="243" mass="26792">MASLPNVVLRGCTYHFRRSIPVDIRDRLGRRELITSLRTSDFRTAKLAACRLYVASENLFVDVRTTPMLTDIQLAALVQDFYSRIIEQDDVARRAGRMISPDARRVRANYFATVATNTRDALACNRLDEAGFLTESTLTNVGIMPSALTPTDLAQAKQAILRAGVDVAEALKARYEGDFNFEPNDKLLKLQLTKLEADHPAPTASCTPVPKTPIGTVPCSSSKRFLSIVGEAFRVSQSPSDKS</sequence>
<protein>
    <submittedName>
        <fullName evidence="2">DUF6538 domain-containing protein</fullName>
    </submittedName>
</protein>
<dbReference type="EMBL" id="JBHTND010000053">
    <property type="protein sequence ID" value="MFD1304105.1"/>
    <property type="molecule type" value="Genomic_DNA"/>
</dbReference>
<evidence type="ECO:0000259" key="1">
    <source>
        <dbReference type="Pfam" id="PF20172"/>
    </source>
</evidence>
<accession>A0ABW3X5M0</accession>
<comment type="caution">
    <text evidence="2">The sequence shown here is derived from an EMBL/GenBank/DDBJ whole genome shotgun (WGS) entry which is preliminary data.</text>
</comment>
<evidence type="ECO:0000313" key="3">
    <source>
        <dbReference type="Proteomes" id="UP001597176"/>
    </source>
</evidence>
<dbReference type="InterPro" id="IPR046668">
    <property type="entry name" value="DUF6538"/>
</dbReference>
<feature type="domain" description="DUF6538" evidence="1">
    <location>
        <begin position="7"/>
        <end position="64"/>
    </location>
</feature>
<name>A0ABW3X5M0_9HYPH</name>
<organism evidence="2 3">
    <name type="scientific">Methylobacterium marchantiae</name>
    <dbReference type="NCBI Taxonomy" id="600331"/>
    <lineage>
        <taxon>Bacteria</taxon>
        <taxon>Pseudomonadati</taxon>
        <taxon>Pseudomonadota</taxon>
        <taxon>Alphaproteobacteria</taxon>
        <taxon>Hyphomicrobiales</taxon>
        <taxon>Methylobacteriaceae</taxon>
        <taxon>Methylobacterium</taxon>
    </lineage>
</organism>
<dbReference type="Pfam" id="PF20172">
    <property type="entry name" value="DUF6538"/>
    <property type="match status" value="1"/>
</dbReference>
<evidence type="ECO:0000313" key="2">
    <source>
        <dbReference type="EMBL" id="MFD1304105.1"/>
    </source>
</evidence>
<proteinExistence type="predicted"/>
<reference evidence="3" key="1">
    <citation type="journal article" date="2019" name="Int. J. Syst. Evol. Microbiol.">
        <title>The Global Catalogue of Microorganisms (GCM) 10K type strain sequencing project: providing services to taxonomists for standard genome sequencing and annotation.</title>
        <authorList>
            <consortium name="The Broad Institute Genomics Platform"/>
            <consortium name="The Broad Institute Genome Sequencing Center for Infectious Disease"/>
            <person name="Wu L."/>
            <person name="Ma J."/>
        </authorList>
    </citation>
    <scope>NUCLEOTIDE SEQUENCE [LARGE SCALE GENOMIC DNA]</scope>
    <source>
        <strain evidence="3">CCUG 56108</strain>
    </source>
</reference>